<proteinExistence type="predicted"/>
<gene>
    <name evidence="1" type="ORF">E5331_00340</name>
</gene>
<reference evidence="1" key="1">
    <citation type="submission" date="2019-04" db="EMBL/GenBank/DDBJ databases">
        <title>Microbes associate with the intestines of laboratory mice.</title>
        <authorList>
            <person name="Navarre W."/>
            <person name="Wong E."/>
            <person name="Huang K."/>
            <person name="Tropini C."/>
            <person name="Ng K."/>
            <person name="Yu B."/>
        </authorList>
    </citation>
    <scope>NUCLEOTIDE SEQUENCE</scope>
    <source>
        <strain evidence="1">NM04_E33</strain>
    </source>
</reference>
<dbReference type="EMBL" id="SRYB01000001">
    <property type="protein sequence ID" value="TGY80860.1"/>
    <property type="molecule type" value="Genomic_DNA"/>
</dbReference>
<name>A0AC61RKR4_9BACT</name>
<sequence>MRKDRYSTIPLKWNDKAKKLTIGKRSGSFDGMPASRTFNVKIAGDDNIRKVTYTGNQVVVK</sequence>
<dbReference type="Proteomes" id="UP000306319">
    <property type="component" value="Unassembled WGS sequence"/>
</dbReference>
<accession>A0AC61RKR4</accession>
<protein>
    <submittedName>
        <fullName evidence="1">DUF5110 domain-containing protein</fullName>
    </submittedName>
</protein>
<organism evidence="1 2">
    <name type="scientific">Lepagella muris</name>
    <dbReference type="NCBI Taxonomy" id="3032870"/>
    <lineage>
        <taxon>Bacteria</taxon>
        <taxon>Pseudomonadati</taxon>
        <taxon>Bacteroidota</taxon>
        <taxon>Bacteroidia</taxon>
        <taxon>Bacteroidales</taxon>
        <taxon>Muribaculaceae</taxon>
        <taxon>Lepagella</taxon>
    </lineage>
</organism>
<keyword evidence="2" id="KW-1185">Reference proteome</keyword>
<comment type="caution">
    <text evidence="1">The sequence shown here is derived from an EMBL/GenBank/DDBJ whole genome shotgun (WGS) entry which is preliminary data.</text>
</comment>
<evidence type="ECO:0000313" key="2">
    <source>
        <dbReference type="Proteomes" id="UP000306319"/>
    </source>
</evidence>
<evidence type="ECO:0000313" key="1">
    <source>
        <dbReference type="EMBL" id="TGY80860.1"/>
    </source>
</evidence>